<dbReference type="EMBL" id="BAAAZG010000061">
    <property type="protein sequence ID" value="GAA4100966.1"/>
    <property type="molecule type" value="Genomic_DNA"/>
</dbReference>
<reference evidence="2" key="1">
    <citation type="journal article" date="2019" name="Int. J. Syst. Evol. Microbiol.">
        <title>The Global Catalogue of Microorganisms (GCM) 10K type strain sequencing project: providing services to taxonomists for standard genome sequencing and annotation.</title>
        <authorList>
            <consortium name="The Broad Institute Genomics Platform"/>
            <consortium name="The Broad Institute Genome Sequencing Center for Infectious Disease"/>
            <person name="Wu L."/>
            <person name="Ma J."/>
        </authorList>
    </citation>
    <scope>NUCLEOTIDE SEQUENCE [LARGE SCALE GENOMIC DNA]</scope>
    <source>
        <strain evidence="2">JCM 16702</strain>
    </source>
</reference>
<evidence type="ECO:0000313" key="1">
    <source>
        <dbReference type="EMBL" id="GAA4100966.1"/>
    </source>
</evidence>
<gene>
    <name evidence="1" type="ORF">GCM10022214_78080</name>
</gene>
<keyword evidence="2" id="KW-1185">Reference proteome</keyword>
<comment type="caution">
    <text evidence="1">The sequence shown here is derived from an EMBL/GenBank/DDBJ whole genome shotgun (WGS) entry which is preliminary data.</text>
</comment>
<proteinExistence type="predicted"/>
<organism evidence="1 2">
    <name type="scientific">Actinomadura miaoliensis</name>
    <dbReference type="NCBI Taxonomy" id="430685"/>
    <lineage>
        <taxon>Bacteria</taxon>
        <taxon>Bacillati</taxon>
        <taxon>Actinomycetota</taxon>
        <taxon>Actinomycetes</taxon>
        <taxon>Streptosporangiales</taxon>
        <taxon>Thermomonosporaceae</taxon>
        <taxon>Actinomadura</taxon>
    </lineage>
</organism>
<dbReference type="Proteomes" id="UP001500683">
    <property type="component" value="Unassembled WGS sequence"/>
</dbReference>
<dbReference type="RefSeq" id="WP_344957688.1">
    <property type="nucleotide sequence ID" value="NZ_BAAAZG010000061.1"/>
</dbReference>
<sequence length="112" mass="11814">MSVSQALANMVKDGLVAKTFSSGSKGFHTTGKITVDGVRYQAQAQAVLIGSKADPKVKVQAKRDEAVSALATFTDGLTPKMFSTGRTGFYATGKVEIGGQRYQAQAQAVRLD</sequence>
<protein>
    <submittedName>
        <fullName evidence="1">Uncharacterized protein</fullName>
    </submittedName>
</protein>
<evidence type="ECO:0000313" key="2">
    <source>
        <dbReference type="Proteomes" id="UP001500683"/>
    </source>
</evidence>
<accession>A0ABP7WZY8</accession>
<name>A0ABP7WZY8_9ACTN</name>